<evidence type="ECO:0008006" key="3">
    <source>
        <dbReference type="Google" id="ProtNLM"/>
    </source>
</evidence>
<evidence type="ECO:0000313" key="2">
    <source>
        <dbReference type="Proteomes" id="UP001139263"/>
    </source>
</evidence>
<dbReference type="PANTHER" id="PTHR39550">
    <property type="entry name" value="SLL0658 PROTEIN"/>
    <property type="match status" value="1"/>
</dbReference>
<dbReference type="Proteomes" id="UP001139263">
    <property type="component" value="Unassembled WGS sequence"/>
</dbReference>
<proteinExistence type="predicted"/>
<protein>
    <recommendedName>
        <fullName evidence="3">DUF3368 domain-containing protein</fullName>
    </recommendedName>
</protein>
<dbReference type="RefSeq" id="WP_241716994.1">
    <property type="nucleotide sequence ID" value="NZ_JALBUF010000038.1"/>
</dbReference>
<dbReference type="PANTHER" id="PTHR39550:SF1">
    <property type="entry name" value="SLL0658 PROTEIN"/>
    <property type="match status" value="1"/>
</dbReference>
<dbReference type="InterPro" id="IPR021799">
    <property type="entry name" value="PIN-like_prokaryotic"/>
</dbReference>
<gene>
    <name evidence="1" type="ORF">MM817_03224</name>
</gene>
<organism evidence="1 2">
    <name type="scientific">Sulfoacidibacillus ferrooxidans</name>
    <dbReference type="NCBI Taxonomy" id="2005001"/>
    <lineage>
        <taxon>Bacteria</taxon>
        <taxon>Bacillati</taxon>
        <taxon>Bacillota</taxon>
        <taxon>Bacilli</taxon>
        <taxon>Bacillales</taxon>
        <taxon>Alicyclobacillaceae</taxon>
        <taxon>Sulfoacidibacillus</taxon>
    </lineage>
</organism>
<dbReference type="AlphaFoldDB" id="A0A9X1VF84"/>
<name>A0A9X1VF84_9BACL</name>
<dbReference type="Pfam" id="PF11848">
    <property type="entry name" value="DUF3368"/>
    <property type="match status" value="1"/>
</dbReference>
<sequence>MTRIVCNASPIIALSSIGSFHILGQLFDEVMVPQAVHDEILHDTGAVGAEQLEIALQQGAVHSFEVQDQALVEKLSGRLHRGELEVIIGAVEQGISTVILDDRQARMLAKTFKLDCTGTLGVLLAAKAKQLIPEVKKYLDDLSSQGFRLNDRLYREVLDYAKE</sequence>
<keyword evidence="2" id="KW-1185">Reference proteome</keyword>
<accession>A0A9X1VF84</accession>
<comment type="caution">
    <text evidence="1">The sequence shown here is derived from an EMBL/GenBank/DDBJ whole genome shotgun (WGS) entry which is preliminary data.</text>
</comment>
<dbReference type="EMBL" id="JALBUF010000038">
    <property type="protein sequence ID" value="MCI0184927.1"/>
    <property type="molecule type" value="Genomic_DNA"/>
</dbReference>
<reference evidence="1" key="1">
    <citation type="submission" date="2022-03" db="EMBL/GenBank/DDBJ databases">
        <title>Draft Genome Sequence of Firmicute Strain S0AB, a Heterotrophic Iron/Sulfur-Oxidizing Extreme Acidophile.</title>
        <authorList>
            <person name="Vergara E."/>
            <person name="Pakostova E."/>
            <person name="Johnson D.B."/>
            <person name="Holmes D.S."/>
        </authorList>
    </citation>
    <scope>NUCLEOTIDE SEQUENCE</scope>
    <source>
        <strain evidence="1">S0AB</strain>
    </source>
</reference>
<evidence type="ECO:0000313" key="1">
    <source>
        <dbReference type="EMBL" id="MCI0184927.1"/>
    </source>
</evidence>